<comment type="caution">
    <text evidence="1">The sequence shown here is derived from an EMBL/GenBank/DDBJ whole genome shotgun (WGS) entry which is preliminary data.</text>
</comment>
<dbReference type="PANTHER" id="PTHR33052">
    <property type="entry name" value="DUF4228 DOMAIN PROTEIN-RELATED"/>
    <property type="match status" value="1"/>
</dbReference>
<dbReference type="EMBL" id="JADFTS010000002">
    <property type="protein sequence ID" value="KAF9618112.1"/>
    <property type="molecule type" value="Genomic_DNA"/>
</dbReference>
<evidence type="ECO:0000313" key="2">
    <source>
        <dbReference type="Proteomes" id="UP000631114"/>
    </source>
</evidence>
<proteinExistence type="predicted"/>
<gene>
    <name evidence="1" type="ORF">IFM89_000071</name>
</gene>
<organism evidence="1 2">
    <name type="scientific">Coptis chinensis</name>
    <dbReference type="NCBI Taxonomy" id="261450"/>
    <lineage>
        <taxon>Eukaryota</taxon>
        <taxon>Viridiplantae</taxon>
        <taxon>Streptophyta</taxon>
        <taxon>Embryophyta</taxon>
        <taxon>Tracheophyta</taxon>
        <taxon>Spermatophyta</taxon>
        <taxon>Magnoliopsida</taxon>
        <taxon>Ranunculales</taxon>
        <taxon>Ranunculaceae</taxon>
        <taxon>Coptidoideae</taxon>
        <taxon>Coptis</taxon>
    </lineage>
</organism>
<dbReference type="Proteomes" id="UP000631114">
    <property type="component" value="Unassembled WGS sequence"/>
</dbReference>
<dbReference type="OrthoDB" id="843671at2759"/>
<sequence length="165" mass="17851">MGICSSTDATSVASSKLILLDGQLQEFPYPVKVSCLLQKYPSSFICNSDDMEFEDFVTALDEDEELQVGHLYFLLPLSKLRYPLQADEMAALAVKASLALMKHGYGGGLHGADPMVSLNYDGKTRRRNGGDTCCSVGGVVKKKRSTSNCRGSGRKFATNLTAIAE</sequence>
<evidence type="ECO:0000313" key="1">
    <source>
        <dbReference type="EMBL" id="KAF9618112.1"/>
    </source>
</evidence>
<protein>
    <submittedName>
        <fullName evidence="1">Uncharacterized protein</fullName>
    </submittedName>
</protein>
<dbReference type="InterPro" id="IPR025322">
    <property type="entry name" value="PADRE_dom"/>
</dbReference>
<keyword evidence="2" id="KW-1185">Reference proteome</keyword>
<accession>A0A835M6D6</accession>
<dbReference type="AlphaFoldDB" id="A0A835M6D6"/>
<dbReference type="Pfam" id="PF14009">
    <property type="entry name" value="PADRE"/>
    <property type="match status" value="1"/>
</dbReference>
<reference evidence="1 2" key="1">
    <citation type="submission" date="2020-10" db="EMBL/GenBank/DDBJ databases">
        <title>The Coptis chinensis genome and diversification of protoberbering-type alkaloids.</title>
        <authorList>
            <person name="Wang B."/>
            <person name="Shu S."/>
            <person name="Song C."/>
            <person name="Liu Y."/>
        </authorList>
    </citation>
    <scope>NUCLEOTIDE SEQUENCE [LARGE SCALE GENOMIC DNA]</scope>
    <source>
        <strain evidence="1">HL-2020</strain>
        <tissue evidence="1">Leaf</tissue>
    </source>
</reference>
<name>A0A835M6D6_9MAGN</name>